<comment type="subcellular location">
    <subcellularLocation>
        <location evidence="1">Membrane</location>
        <topology evidence="1">Multi-pass membrane protein</topology>
    </subcellularLocation>
</comment>
<dbReference type="InterPro" id="IPR018000">
    <property type="entry name" value="Neurotransmitter_ion_chnl_CS"/>
</dbReference>
<dbReference type="SUPFAM" id="SSF63712">
    <property type="entry name" value="Nicotinic receptor ligand binding domain-like"/>
    <property type="match status" value="1"/>
</dbReference>
<evidence type="ECO:0000256" key="2">
    <source>
        <dbReference type="ARBA" id="ARBA00023136"/>
    </source>
</evidence>
<keyword evidence="2" id="KW-0472">Membrane</keyword>
<gene>
    <name evidence="4" type="ORF">EB796_022449</name>
</gene>
<dbReference type="Proteomes" id="UP000593567">
    <property type="component" value="Unassembled WGS sequence"/>
</dbReference>
<evidence type="ECO:0000313" key="4">
    <source>
        <dbReference type="EMBL" id="KAF6019246.1"/>
    </source>
</evidence>
<reference evidence="4" key="1">
    <citation type="submission" date="2020-06" db="EMBL/GenBank/DDBJ databases">
        <title>Draft genome of Bugula neritina, a colonial animal packing powerful symbionts and potential medicines.</title>
        <authorList>
            <person name="Rayko M."/>
        </authorList>
    </citation>
    <scope>NUCLEOTIDE SEQUENCE [LARGE SCALE GENOMIC DNA]</scope>
    <source>
        <strain evidence="4">Kwan_BN1</strain>
    </source>
</reference>
<dbReference type="FunFam" id="2.70.170.10:FF:000060">
    <property type="entry name" value="Nicotinic acetylcholine receptor subunit alpha4"/>
    <property type="match status" value="1"/>
</dbReference>
<protein>
    <recommendedName>
        <fullName evidence="3">Neurotransmitter-gated ion-channel ligand-binding domain-containing protein</fullName>
    </recommendedName>
</protein>
<dbReference type="PANTHER" id="PTHR18945">
    <property type="entry name" value="NEUROTRANSMITTER GATED ION CHANNEL"/>
    <property type="match status" value="1"/>
</dbReference>
<dbReference type="Pfam" id="PF02931">
    <property type="entry name" value="Neur_chan_LBD"/>
    <property type="match status" value="1"/>
</dbReference>
<name>A0A7J7J0K6_BUGNE</name>
<dbReference type="PROSITE" id="PS00236">
    <property type="entry name" value="NEUROTR_ION_CHANNEL"/>
    <property type="match status" value="1"/>
</dbReference>
<dbReference type="InterPro" id="IPR006202">
    <property type="entry name" value="Neur_chan_lig-bd"/>
</dbReference>
<dbReference type="EMBL" id="VXIV02003247">
    <property type="protein sequence ID" value="KAF6019246.1"/>
    <property type="molecule type" value="Genomic_DNA"/>
</dbReference>
<dbReference type="Gene3D" id="2.70.170.10">
    <property type="entry name" value="Neurotransmitter-gated ion-channel ligand-binding domain"/>
    <property type="match status" value="1"/>
</dbReference>
<evidence type="ECO:0000259" key="3">
    <source>
        <dbReference type="Pfam" id="PF02931"/>
    </source>
</evidence>
<evidence type="ECO:0000313" key="5">
    <source>
        <dbReference type="Proteomes" id="UP000593567"/>
    </source>
</evidence>
<evidence type="ECO:0000256" key="1">
    <source>
        <dbReference type="ARBA" id="ARBA00004141"/>
    </source>
</evidence>
<organism evidence="4 5">
    <name type="scientific">Bugula neritina</name>
    <name type="common">Brown bryozoan</name>
    <name type="synonym">Sertularia neritina</name>
    <dbReference type="NCBI Taxonomy" id="10212"/>
    <lineage>
        <taxon>Eukaryota</taxon>
        <taxon>Metazoa</taxon>
        <taxon>Spiralia</taxon>
        <taxon>Lophotrochozoa</taxon>
        <taxon>Bryozoa</taxon>
        <taxon>Gymnolaemata</taxon>
        <taxon>Cheilostomatida</taxon>
        <taxon>Flustrina</taxon>
        <taxon>Buguloidea</taxon>
        <taxon>Bugulidae</taxon>
        <taxon>Bugula</taxon>
    </lineage>
</organism>
<dbReference type="InterPro" id="IPR006201">
    <property type="entry name" value="Neur_channel"/>
</dbReference>
<proteinExistence type="predicted"/>
<dbReference type="InterPro" id="IPR036734">
    <property type="entry name" value="Neur_chan_lig-bd_sf"/>
</dbReference>
<dbReference type="GO" id="GO:0004888">
    <property type="term" value="F:transmembrane signaling receptor activity"/>
    <property type="evidence" value="ECO:0007669"/>
    <property type="project" value="InterPro"/>
</dbReference>
<feature type="domain" description="Neurotransmitter-gated ion-channel ligand-binding" evidence="3">
    <location>
        <begin position="8"/>
        <end position="111"/>
    </location>
</feature>
<sequence>MKGGYMQALAMVSHNGNVFWPPIVKFKGACEVQIKYFPFDDQTCKLKLGTWSYDGSQVNLTKRRDGIDLNNFQPNGEWRLLGTKVVRNVVYYPCCEAPYIDVTFEVFMRRR</sequence>
<keyword evidence="5" id="KW-1185">Reference proteome</keyword>
<comment type="caution">
    <text evidence="4">The sequence shown here is derived from an EMBL/GenBank/DDBJ whole genome shotgun (WGS) entry which is preliminary data.</text>
</comment>
<dbReference type="AlphaFoldDB" id="A0A7J7J0K6"/>
<dbReference type="GO" id="GO:0016020">
    <property type="term" value="C:membrane"/>
    <property type="evidence" value="ECO:0007669"/>
    <property type="project" value="UniProtKB-SubCell"/>
</dbReference>
<dbReference type="OrthoDB" id="5975154at2759"/>
<dbReference type="GO" id="GO:0005230">
    <property type="term" value="F:extracellular ligand-gated monoatomic ion channel activity"/>
    <property type="evidence" value="ECO:0007669"/>
    <property type="project" value="InterPro"/>
</dbReference>
<accession>A0A7J7J0K6</accession>